<comment type="caution">
    <text evidence="1">The sequence shown here is derived from an EMBL/GenBank/DDBJ whole genome shotgun (WGS) entry which is preliminary data.</text>
</comment>
<proteinExistence type="predicted"/>
<keyword evidence="2" id="KW-1185">Reference proteome</keyword>
<organism evidence="1 2">
    <name type="scientific">Meloidogyne enterolobii</name>
    <name type="common">Root-knot nematode worm</name>
    <name type="synonym">Meloidogyne mayaguensis</name>
    <dbReference type="NCBI Taxonomy" id="390850"/>
    <lineage>
        <taxon>Eukaryota</taxon>
        <taxon>Metazoa</taxon>
        <taxon>Ecdysozoa</taxon>
        <taxon>Nematoda</taxon>
        <taxon>Chromadorea</taxon>
        <taxon>Rhabditida</taxon>
        <taxon>Tylenchina</taxon>
        <taxon>Tylenchomorpha</taxon>
        <taxon>Tylenchoidea</taxon>
        <taxon>Meloidogynidae</taxon>
        <taxon>Meloidogyninae</taxon>
        <taxon>Meloidogyne</taxon>
    </lineage>
</organism>
<evidence type="ECO:0000313" key="1">
    <source>
        <dbReference type="EMBL" id="CAK5056609.1"/>
    </source>
</evidence>
<dbReference type="EMBL" id="CAVMJV010000016">
    <property type="protein sequence ID" value="CAK5056609.1"/>
    <property type="molecule type" value="Genomic_DNA"/>
</dbReference>
<gene>
    <name evidence="1" type="ORF">MENTE1834_LOCUS14957</name>
</gene>
<protein>
    <submittedName>
        <fullName evidence="1">Uncharacterized protein</fullName>
    </submittedName>
</protein>
<sequence>MNRLLRLPSFLSCRCLHTKKLKRSPPKYFDDQMQIPTKLELYEVKQAKWTAPEDVADLFWRRIVYNSAILSMRRLFREEYEASPTGFNAIQIKKEANEELDRLIEENEKRNKDLADARAEREKEVIERLEEETLLEIERRLDRETEKAAIKTEQILSLIEQSKNFITKENLDEKVREALENPINLDFAIDLNGAKIENVQPQKCFEGIKATQRGRAFDHQPGYTLRKLDTIVRLFLMSKFYAVARGWQTGIYKTWSECSKHVFKFPHASFKKFESEEEAKEFIEKNGVTSIPQFKQAKRVAKTKAKLNLPVCESDKINELGLIMKDGFPVVYTDGACSNNGSFGSKAGIGVYWGDDHKWNISAPITGRATNNAAEYTAIIFAMEKAISEGLSCLLIRTDSRLIISSMNEWIRKWKQNDWKTYEGNDVKNRELLERIDELKKQIHVLFEKVSGHSGDYCNDQADKLAKEANGGYLREEIIFELTPLEFYCTRILNGTDSVGCQSTKNGNTGVIVEISNSKVIDEIVKDLPLRIQNLIVLIDINNLDSKLIEAVRTNENVQGIILFYRGEKLPKSFSEDAACPNQQFSFYKSEQQHCQRWNSLGAISTDGLRFKNFDKPIFFIENQTQIDILTEKCSILYNKQIKQESLRCIGRMVLFMFAAGNSKLCIERQEKSSGLREQVMLCDHLEDRNVFAMLPPLGQKQKDIKPNIFVLAARLDSFSSIYNSHGGDFSTISSIIPLLLVANSIGQNLQLFLTKTQKTSRQLLFGFFHGESLGYIGSSRWIFEMKNKRFPHPNNKLPGDNIKQLGIESIGVFMELQQIGTNQQFFIHTDKEVYLENKTLVDTLIKSSKISGAEVNFINPETISYGSLPPSSYHSLLKESKNIPGFVFSSFGEGKYNFSYLNSIFDIEIRNNTQLFNQFINRITLAAKITLNTALNYLFLNDTKIIKQFKIDENYAKTLGECFFLKSSWDCPLFLRVSNATNDPDMKYWLRTTANDLSIGTGYPGSGIRRIVHSLLVNSLGQKGPAMNIASEQQCMDQNKKQDVYTYIWQNDPQTNNGTCYRTSVYMGIAKSPAFDIENYNFSSGQYSTWVESRWDSHARLELFLTADYRLELYAFLIAILMIFLSAPLNYGLKEQWFLDNSLPPASPQQL</sequence>
<dbReference type="Proteomes" id="UP001497535">
    <property type="component" value="Unassembled WGS sequence"/>
</dbReference>
<reference evidence="1" key="1">
    <citation type="submission" date="2023-11" db="EMBL/GenBank/DDBJ databases">
        <authorList>
            <person name="Poullet M."/>
        </authorList>
    </citation>
    <scope>NUCLEOTIDE SEQUENCE</scope>
    <source>
        <strain evidence="1">E1834</strain>
    </source>
</reference>
<name>A0ACB0YQB2_MELEN</name>
<accession>A0ACB0YQB2</accession>
<evidence type="ECO:0000313" key="2">
    <source>
        <dbReference type="Proteomes" id="UP001497535"/>
    </source>
</evidence>